<dbReference type="Proteomes" id="UP001516023">
    <property type="component" value="Unassembled WGS sequence"/>
</dbReference>
<reference evidence="1 2" key="1">
    <citation type="journal article" date="2020" name="G3 (Bethesda)">
        <title>Improved Reference Genome for Cyclotella cryptica CCMP332, a Model for Cell Wall Morphogenesis, Salinity Adaptation, and Lipid Production in Diatoms (Bacillariophyta).</title>
        <authorList>
            <person name="Roberts W.R."/>
            <person name="Downey K.M."/>
            <person name="Ruck E.C."/>
            <person name="Traller J.C."/>
            <person name="Alverson A.J."/>
        </authorList>
    </citation>
    <scope>NUCLEOTIDE SEQUENCE [LARGE SCALE GENOMIC DNA]</scope>
    <source>
        <strain evidence="1 2">CCMP332</strain>
    </source>
</reference>
<sequence length="138" mass="14959">MSASYSHCPTNSLRTTTAAASLTPNQLHKLCPAYNESAILGQLQCRDGPPSPSSLLGLQPDSPTATKSSLNSKVVEVAGMLQHVACKGIILHPLPITMTLWGKAVVRSSMGYRIWRACHSAFFVPKLWIQTMLRSKTP</sequence>
<gene>
    <name evidence="1" type="ORF">HJC23_002562</name>
</gene>
<protein>
    <submittedName>
        <fullName evidence="1">Uncharacterized protein</fullName>
    </submittedName>
</protein>
<accession>A0ABD3QWD6</accession>
<proteinExistence type="predicted"/>
<dbReference type="AlphaFoldDB" id="A0ABD3QWD6"/>
<comment type="caution">
    <text evidence="1">The sequence shown here is derived from an EMBL/GenBank/DDBJ whole genome shotgun (WGS) entry which is preliminary data.</text>
</comment>
<keyword evidence="2" id="KW-1185">Reference proteome</keyword>
<organism evidence="1 2">
    <name type="scientific">Cyclotella cryptica</name>
    <dbReference type="NCBI Taxonomy" id="29204"/>
    <lineage>
        <taxon>Eukaryota</taxon>
        <taxon>Sar</taxon>
        <taxon>Stramenopiles</taxon>
        <taxon>Ochrophyta</taxon>
        <taxon>Bacillariophyta</taxon>
        <taxon>Coscinodiscophyceae</taxon>
        <taxon>Thalassiosirophycidae</taxon>
        <taxon>Stephanodiscales</taxon>
        <taxon>Stephanodiscaceae</taxon>
        <taxon>Cyclotella</taxon>
    </lineage>
</organism>
<evidence type="ECO:0000313" key="1">
    <source>
        <dbReference type="EMBL" id="KAL3804523.1"/>
    </source>
</evidence>
<evidence type="ECO:0000313" key="2">
    <source>
        <dbReference type="Proteomes" id="UP001516023"/>
    </source>
</evidence>
<dbReference type="EMBL" id="JABMIG020000007">
    <property type="protein sequence ID" value="KAL3804523.1"/>
    <property type="molecule type" value="Genomic_DNA"/>
</dbReference>
<name>A0ABD3QWD6_9STRA</name>